<reference evidence="2 3" key="1">
    <citation type="submission" date="2024-04" db="EMBL/GenBank/DDBJ databases">
        <title>Phyllosticta paracitricarpa is synonymous to the EU quarantine fungus P. citricarpa based on phylogenomic analyses.</title>
        <authorList>
            <consortium name="Lawrence Berkeley National Laboratory"/>
            <person name="Van Ingen-Buijs V.A."/>
            <person name="Van Westerhoven A.C."/>
            <person name="Haridas S."/>
            <person name="Skiadas P."/>
            <person name="Martin F."/>
            <person name="Groenewald J.Z."/>
            <person name="Crous P.W."/>
            <person name="Seidl M.F."/>
        </authorList>
    </citation>
    <scope>NUCLEOTIDE SEQUENCE [LARGE SCALE GENOMIC DNA]</scope>
    <source>
        <strain evidence="2 3">CBS 123374</strain>
    </source>
</reference>
<keyword evidence="1" id="KW-0472">Membrane</keyword>
<feature type="transmembrane region" description="Helical" evidence="1">
    <location>
        <begin position="75"/>
        <end position="94"/>
    </location>
</feature>
<proteinExistence type="predicted"/>
<protein>
    <submittedName>
        <fullName evidence="2">Uncharacterized protein</fullName>
    </submittedName>
</protein>
<feature type="transmembrane region" description="Helical" evidence="1">
    <location>
        <begin position="115"/>
        <end position="140"/>
    </location>
</feature>
<gene>
    <name evidence="2" type="ORF">HDK90DRAFT_343385</name>
</gene>
<sequence length="186" mass="20393">MANCSSQQRTNQNQKPTVSNATTAVRVLIRGARRPAICPLARFFSINYSIMTEQRGAGRRSLVCNGNAGKDMGCFVWFLFWSGVGIGVGGRAGWEASERASGQANDTRAGLGWIFPFLLLLPPVLFYRNLFLAVCLAVSFCSSSCCFFNPPTPTHPPFFFLHSVLSPRRPRCLAWLGLVIGPVCEV</sequence>
<name>A0ABR1YGM5_9PEZI</name>
<organism evidence="2 3">
    <name type="scientific">Phyllosticta capitalensis</name>
    <dbReference type="NCBI Taxonomy" id="121624"/>
    <lineage>
        <taxon>Eukaryota</taxon>
        <taxon>Fungi</taxon>
        <taxon>Dikarya</taxon>
        <taxon>Ascomycota</taxon>
        <taxon>Pezizomycotina</taxon>
        <taxon>Dothideomycetes</taxon>
        <taxon>Dothideomycetes incertae sedis</taxon>
        <taxon>Botryosphaeriales</taxon>
        <taxon>Phyllostictaceae</taxon>
        <taxon>Phyllosticta</taxon>
    </lineage>
</organism>
<comment type="caution">
    <text evidence="2">The sequence shown here is derived from an EMBL/GenBank/DDBJ whole genome shotgun (WGS) entry which is preliminary data.</text>
</comment>
<keyword evidence="1" id="KW-1133">Transmembrane helix</keyword>
<evidence type="ECO:0000313" key="2">
    <source>
        <dbReference type="EMBL" id="KAK8228987.1"/>
    </source>
</evidence>
<evidence type="ECO:0000256" key="1">
    <source>
        <dbReference type="SAM" id="Phobius"/>
    </source>
</evidence>
<keyword evidence="1" id="KW-0812">Transmembrane</keyword>
<accession>A0ABR1YGM5</accession>
<dbReference type="Proteomes" id="UP001492380">
    <property type="component" value="Unassembled WGS sequence"/>
</dbReference>
<evidence type="ECO:0000313" key="3">
    <source>
        <dbReference type="Proteomes" id="UP001492380"/>
    </source>
</evidence>
<keyword evidence="3" id="KW-1185">Reference proteome</keyword>
<dbReference type="EMBL" id="JBBWRZ010000009">
    <property type="protein sequence ID" value="KAK8228987.1"/>
    <property type="molecule type" value="Genomic_DNA"/>
</dbReference>